<organism evidence="1 2">
    <name type="scientific">Romanomermis culicivorax</name>
    <name type="common">Nematode worm</name>
    <dbReference type="NCBI Taxonomy" id="13658"/>
    <lineage>
        <taxon>Eukaryota</taxon>
        <taxon>Metazoa</taxon>
        <taxon>Ecdysozoa</taxon>
        <taxon>Nematoda</taxon>
        <taxon>Enoplea</taxon>
        <taxon>Dorylaimia</taxon>
        <taxon>Mermithida</taxon>
        <taxon>Mermithoidea</taxon>
        <taxon>Mermithidae</taxon>
        <taxon>Romanomermis</taxon>
    </lineage>
</organism>
<accession>A0A915J2U5</accession>
<sequence length="155" mass="17291">MQCFQPSQLQPASTGVGRPLHCTLPAPQIVQLIPHYQLQTPPLNCQQCVLELQHQQEVQLLELVHVNLLVILANGPTSQAQPGIQAPPSQSLSTPNSTIILPTMEAIQLRPGPLQFQSQAGTHMNREHTQKCREHKYEEAKVRKAQINQQLAHIQ</sequence>
<proteinExistence type="predicted"/>
<keyword evidence="1" id="KW-1185">Reference proteome</keyword>
<protein>
    <submittedName>
        <fullName evidence="2">Uncharacterized protein</fullName>
    </submittedName>
</protein>
<dbReference type="Proteomes" id="UP000887565">
    <property type="component" value="Unplaced"/>
</dbReference>
<name>A0A915J2U5_ROMCU</name>
<dbReference type="WBParaSite" id="nRc.2.0.1.t20022-RA">
    <property type="protein sequence ID" value="nRc.2.0.1.t20022-RA"/>
    <property type="gene ID" value="nRc.2.0.1.g20022"/>
</dbReference>
<evidence type="ECO:0000313" key="2">
    <source>
        <dbReference type="WBParaSite" id="nRc.2.0.1.t20022-RA"/>
    </source>
</evidence>
<reference evidence="2" key="1">
    <citation type="submission" date="2022-11" db="UniProtKB">
        <authorList>
            <consortium name="WormBaseParasite"/>
        </authorList>
    </citation>
    <scope>IDENTIFICATION</scope>
</reference>
<evidence type="ECO:0000313" key="1">
    <source>
        <dbReference type="Proteomes" id="UP000887565"/>
    </source>
</evidence>
<dbReference type="AlphaFoldDB" id="A0A915J2U5"/>